<proteinExistence type="inferred from homology"/>
<dbReference type="STRING" id="1122204.SAMN05421781_1791"/>
<dbReference type="Gene3D" id="3.40.50.300">
    <property type="entry name" value="P-loop containing nucleotide triphosphate hydrolases"/>
    <property type="match status" value="1"/>
</dbReference>
<keyword evidence="3" id="KW-0547">Nucleotide-binding</keyword>
<dbReference type="Proteomes" id="UP000199488">
    <property type="component" value="Unassembled WGS sequence"/>
</dbReference>
<reference evidence="6 7" key="1">
    <citation type="submission" date="2016-10" db="EMBL/GenBank/DDBJ databases">
        <authorList>
            <person name="de Groot N.N."/>
        </authorList>
    </citation>
    <scope>NUCLEOTIDE SEQUENCE [LARGE SCALE GENOMIC DNA]</scope>
    <source>
        <strain evidence="6 7">DSM 23126</strain>
    </source>
</reference>
<dbReference type="EMBL" id="FNNC01000003">
    <property type="protein sequence ID" value="SDW57243.1"/>
    <property type="molecule type" value="Genomic_DNA"/>
</dbReference>
<dbReference type="SMART" id="SM00382">
    <property type="entry name" value="AAA"/>
    <property type="match status" value="1"/>
</dbReference>
<dbReference type="PANTHER" id="PTHR43335">
    <property type="entry name" value="ABC TRANSPORTER, ATP-BINDING PROTEIN"/>
    <property type="match status" value="1"/>
</dbReference>
<name>A0A1H2UM67_9BACI</name>
<gene>
    <name evidence="6" type="ORF">SAMN05421781_1791</name>
</gene>
<protein>
    <submittedName>
        <fullName evidence="6">ABC-2 type transport system ATP-binding protein</fullName>
    </submittedName>
</protein>
<dbReference type="SUPFAM" id="SSF52540">
    <property type="entry name" value="P-loop containing nucleoside triphosphate hydrolases"/>
    <property type="match status" value="1"/>
</dbReference>
<evidence type="ECO:0000313" key="6">
    <source>
        <dbReference type="EMBL" id="SDW57243.1"/>
    </source>
</evidence>
<evidence type="ECO:0000313" key="7">
    <source>
        <dbReference type="Proteomes" id="UP000199488"/>
    </source>
</evidence>
<evidence type="ECO:0000256" key="4">
    <source>
        <dbReference type="ARBA" id="ARBA00022840"/>
    </source>
</evidence>
<sequence>MSSILEVNDVHKRIRGKEIIQDLKFSVEPGEVFGFLGPNGAGKTTTIRMMVGLAPITSGDILIDGYSIQKSYAKAIKQIGAIVENPEMYNHLTAEKNLIHFARMNGKVDQERIDELLELVKLEHVKKKKVRTFSLGMKQRLGIAQALLHRPKLLILDEPTNGLDPEGIRMVRAYLRRLAEEEGLAVLVSSHLLSEMELMCDRFAIIQDGKLISIEDQRVAGGENQPLPYQIDVGPEKLEAAVQVVKEAYPDLKIEEADQRLTIYIEKENVPALLRYVMEAGFDLYEAREDKQTLEDRFLQATSKEESS</sequence>
<dbReference type="InterPro" id="IPR003593">
    <property type="entry name" value="AAA+_ATPase"/>
</dbReference>
<dbReference type="InterPro" id="IPR003439">
    <property type="entry name" value="ABC_transporter-like_ATP-bd"/>
</dbReference>
<dbReference type="PROSITE" id="PS50893">
    <property type="entry name" value="ABC_TRANSPORTER_2"/>
    <property type="match status" value="1"/>
</dbReference>
<dbReference type="AlphaFoldDB" id="A0A1H2UM67"/>
<keyword evidence="4 6" id="KW-0067">ATP-binding</keyword>
<evidence type="ECO:0000259" key="5">
    <source>
        <dbReference type="PROSITE" id="PS50893"/>
    </source>
</evidence>
<dbReference type="InterPro" id="IPR027417">
    <property type="entry name" value="P-loop_NTPase"/>
</dbReference>
<comment type="similarity">
    <text evidence="1">Belongs to the ABC transporter superfamily.</text>
</comment>
<dbReference type="PANTHER" id="PTHR43335:SF4">
    <property type="entry name" value="ABC TRANSPORTER, ATP-BINDING PROTEIN"/>
    <property type="match status" value="1"/>
</dbReference>
<keyword evidence="7" id="KW-1185">Reference proteome</keyword>
<accession>A0A1H2UM67</accession>
<dbReference type="OrthoDB" id="9804819at2"/>
<evidence type="ECO:0000256" key="2">
    <source>
        <dbReference type="ARBA" id="ARBA00022448"/>
    </source>
</evidence>
<dbReference type="GO" id="GO:0016887">
    <property type="term" value="F:ATP hydrolysis activity"/>
    <property type="evidence" value="ECO:0007669"/>
    <property type="project" value="InterPro"/>
</dbReference>
<feature type="domain" description="ABC transporter" evidence="5">
    <location>
        <begin position="5"/>
        <end position="233"/>
    </location>
</feature>
<dbReference type="GO" id="GO:0005524">
    <property type="term" value="F:ATP binding"/>
    <property type="evidence" value="ECO:0007669"/>
    <property type="project" value="UniProtKB-KW"/>
</dbReference>
<evidence type="ECO:0000256" key="1">
    <source>
        <dbReference type="ARBA" id="ARBA00005417"/>
    </source>
</evidence>
<dbReference type="Pfam" id="PF00005">
    <property type="entry name" value="ABC_tran"/>
    <property type="match status" value="1"/>
</dbReference>
<organism evidence="6 7">
    <name type="scientific">Marinococcus luteus</name>
    <dbReference type="NCBI Taxonomy" id="1122204"/>
    <lineage>
        <taxon>Bacteria</taxon>
        <taxon>Bacillati</taxon>
        <taxon>Bacillota</taxon>
        <taxon>Bacilli</taxon>
        <taxon>Bacillales</taxon>
        <taxon>Bacillaceae</taxon>
        <taxon>Marinococcus</taxon>
    </lineage>
</organism>
<evidence type="ECO:0000256" key="3">
    <source>
        <dbReference type="ARBA" id="ARBA00022741"/>
    </source>
</evidence>
<dbReference type="PROSITE" id="PS00211">
    <property type="entry name" value="ABC_TRANSPORTER_1"/>
    <property type="match status" value="1"/>
</dbReference>
<dbReference type="InterPro" id="IPR017871">
    <property type="entry name" value="ABC_transporter-like_CS"/>
</dbReference>
<keyword evidence="2" id="KW-0813">Transport</keyword>
<dbReference type="RefSeq" id="WP_091613951.1">
    <property type="nucleotide sequence ID" value="NZ_FNNC01000003.1"/>
</dbReference>